<dbReference type="PROSITE" id="PS50206">
    <property type="entry name" value="RHODANESE_3"/>
    <property type="match status" value="1"/>
</dbReference>
<proteinExistence type="predicted"/>
<evidence type="ECO:0000259" key="2">
    <source>
        <dbReference type="PROSITE" id="PS50206"/>
    </source>
</evidence>
<evidence type="ECO:0000313" key="3">
    <source>
        <dbReference type="EMBL" id="TGU70251.1"/>
    </source>
</evidence>
<dbReference type="Gene3D" id="3.40.250.10">
    <property type="entry name" value="Rhodanese-like domain"/>
    <property type="match status" value="1"/>
</dbReference>
<dbReference type="Proteomes" id="UP000306416">
    <property type="component" value="Unassembled WGS sequence"/>
</dbReference>
<feature type="signal peptide" evidence="1">
    <location>
        <begin position="1"/>
        <end position="20"/>
    </location>
</feature>
<feature type="chain" id="PRO_5020849480" evidence="1">
    <location>
        <begin position="21"/>
        <end position="145"/>
    </location>
</feature>
<dbReference type="SMART" id="SM00450">
    <property type="entry name" value="RHOD"/>
    <property type="match status" value="1"/>
</dbReference>
<protein>
    <submittedName>
        <fullName evidence="3">Rhodanese-like domain-containing protein</fullName>
    </submittedName>
</protein>
<keyword evidence="1" id="KW-0732">Signal</keyword>
<gene>
    <name evidence="3" type="ORF">E4633_18815</name>
</gene>
<name>A0A4S1CAD1_9BACT</name>
<comment type="caution">
    <text evidence="3">The sequence shown here is derived from an EMBL/GenBank/DDBJ whole genome shotgun (WGS) entry which is preliminary data.</text>
</comment>
<sequence>MRILIITVSILILSSLAALAGSQVRYAPLTPELLSSGVKIIDIRTEKEWRETGVVKGALGLTFFREDKSYDADAFLARLKRYVTPNERIAIICRTGNRSDKVSRYLVHHGFTSVTNVDGGVTRAKEAGVRLVPYPQDNASFTAVR</sequence>
<dbReference type="Pfam" id="PF00581">
    <property type="entry name" value="Rhodanese"/>
    <property type="match status" value="1"/>
</dbReference>
<evidence type="ECO:0000256" key="1">
    <source>
        <dbReference type="SAM" id="SignalP"/>
    </source>
</evidence>
<dbReference type="AlphaFoldDB" id="A0A4S1CAD1"/>
<accession>A0A4S1CAD1</accession>
<dbReference type="InterPro" id="IPR036873">
    <property type="entry name" value="Rhodanese-like_dom_sf"/>
</dbReference>
<dbReference type="EMBL" id="SRSC01000005">
    <property type="protein sequence ID" value="TGU70251.1"/>
    <property type="molecule type" value="Genomic_DNA"/>
</dbReference>
<dbReference type="RefSeq" id="WP_135872627.1">
    <property type="nucleotide sequence ID" value="NZ_SRSC01000005.1"/>
</dbReference>
<dbReference type="SUPFAM" id="SSF52821">
    <property type="entry name" value="Rhodanese/Cell cycle control phosphatase"/>
    <property type="match status" value="1"/>
</dbReference>
<dbReference type="PANTHER" id="PTHR45431">
    <property type="entry name" value="RHODANESE-LIKE DOMAIN-CONTAINING PROTEIN 15, CHLOROPLASTIC"/>
    <property type="match status" value="1"/>
</dbReference>
<feature type="domain" description="Rhodanese" evidence="2">
    <location>
        <begin position="34"/>
        <end position="133"/>
    </location>
</feature>
<keyword evidence="4" id="KW-1185">Reference proteome</keyword>
<dbReference type="PANTHER" id="PTHR45431:SF3">
    <property type="entry name" value="RHODANESE-LIKE DOMAIN-CONTAINING PROTEIN 15, CHLOROPLASTIC"/>
    <property type="match status" value="1"/>
</dbReference>
<evidence type="ECO:0000313" key="4">
    <source>
        <dbReference type="Proteomes" id="UP000306416"/>
    </source>
</evidence>
<reference evidence="3 4" key="1">
    <citation type="submission" date="2019-04" db="EMBL/GenBank/DDBJ databases">
        <title>Geobacter oryzae sp. nov., ferric-reducing bacteria isolated from paddy soil.</title>
        <authorList>
            <person name="Xu Z."/>
            <person name="Masuda Y."/>
            <person name="Itoh H."/>
            <person name="Senoo K."/>
        </authorList>
    </citation>
    <scope>NUCLEOTIDE SEQUENCE [LARGE SCALE GENOMIC DNA]</scope>
    <source>
        <strain evidence="3 4">Red111</strain>
    </source>
</reference>
<dbReference type="InterPro" id="IPR001763">
    <property type="entry name" value="Rhodanese-like_dom"/>
</dbReference>
<organism evidence="3 4">
    <name type="scientific">Geomonas terrae</name>
    <dbReference type="NCBI Taxonomy" id="2562681"/>
    <lineage>
        <taxon>Bacteria</taxon>
        <taxon>Pseudomonadati</taxon>
        <taxon>Thermodesulfobacteriota</taxon>
        <taxon>Desulfuromonadia</taxon>
        <taxon>Geobacterales</taxon>
        <taxon>Geobacteraceae</taxon>
        <taxon>Geomonas</taxon>
    </lineage>
</organism>
<dbReference type="InterPro" id="IPR052367">
    <property type="entry name" value="Thiosulfate_ST/Rhodanese-like"/>
</dbReference>